<dbReference type="Proteomes" id="UP000823388">
    <property type="component" value="Chromosome 6K"/>
</dbReference>
<feature type="region of interest" description="Disordered" evidence="1">
    <location>
        <begin position="80"/>
        <end position="103"/>
    </location>
</feature>
<reference evidence="2" key="1">
    <citation type="submission" date="2020-05" db="EMBL/GenBank/DDBJ databases">
        <title>WGS assembly of Panicum virgatum.</title>
        <authorList>
            <person name="Lovell J.T."/>
            <person name="Jenkins J."/>
            <person name="Shu S."/>
            <person name="Juenger T.E."/>
            <person name="Schmutz J."/>
        </authorList>
    </citation>
    <scope>NUCLEOTIDE SEQUENCE</scope>
    <source>
        <strain evidence="2">AP13</strain>
    </source>
</reference>
<accession>A0A8T0RAV4</accession>
<comment type="caution">
    <text evidence="2">The sequence shown here is derived from an EMBL/GenBank/DDBJ whole genome shotgun (WGS) entry which is preliminary data.</text>
</comment>
<organism evidence="2 3">
    <name type="scientific">Panicum virgatum</name>
    <name type="common">Blackwell switchgrass</name>
    <dbReference type="NCBI Taxonomy" id="38727"/>
    <lineage>
        <taxon>Eukaryota</taxon>
        <taxon>Viridiplantae</taxon>
        <taxon>Streptophyta</taxon>
        <taxon>Embryophyta</taxon>
        <taxon>Tracheophyta</taxon>
        <taxon>Spermatophyta</taxon>
        <taxon>Magnoliopsida</taxon>
        <taxon>Liliopsida</taxon>
        <taxon>Poales</taxon>
        <taxon>Poaceae</taxon>
        <taxon>PACMAD clade</taxon>
        <taxon>Panicoideae</taxon>
        <taxon>Panicodae</taxon>
        <taxon>Paniceae</taxon>
        <taxon>Panicinae</taxon>
        <taxon>Panicum</taxon>
        <taxon>Panicum sect. Hiantes</taxon>
    </lineage>
</organism>
<dbReference type="EMBL" id="CM029047">
    <property type="protein sequence ID" value="KAG2582624.1"/>
    <property type="molecule type" value="Genomic_DNA"/>
</dbReference>
<keyword evidence="3" id="KW-1185">Reference proteome</keyword>
<evidence type="ECO:0000256" key="1">
    <source>
        <dbReference type="SAM" id="MobiDB-lite"/>
    </source>
</evidence>
<gene>
    <name evidence="2" type="ORF">PVAP13_6KG184700</name>
</gene>
<dbReference type="AlphaFoldDB" id="A0A8T0RAV4"/>
<protein>
    <submittedName>
        <fullName evidence="2">Uncharacterized protein</fullName>
    </submittedName>
</protein>
<evidence type="ECO:0000313" key="3">
    <source>
        <dbReference type="Proteomes" id="UP000823388"/>
    </source>
</evidence>
<evidence type="ECO:0000313" key="2">
    <source>
        <dbReference type="EMBL" id="KAG2582624.1"/>
    </source>
</evidence>
<sequence length="103" mass="10930">MNFFEFYSRSVHHSTVNRSTRLTTTIYVQARATSGVVFCDLDIGWIFPVAAAYSSLTSAPALLIPDLGLVHSSPRSGRAAALRPRALAPTAPGGGQRGRAPAC</sequence>
<proteinExistence type="predicted"/>
<name>A0A8T0RAV4_PANVG</name>
<feature type="compositionally biased region" description="Low complexity" evidence="1">
    <location>
        <begin position="80"/>
        <end position="91"/>
    </location>
</feature>